<dbReference type="GO" id="GO:0008270">
    <property type="term" value="F:zinc ion binding"/>
    <property type="evidence" value="ECO:0007669"/>
    <property type="project" value="InterPro"/>
</dbReference>
<dbReference type="AlphaFoldDB" id="A0A2N3L485"/>
<dbReference type="Proteomes" id="UP000233332">
    <property type="component" value="Unassembled WGS sequence"/>
</dbReference>
<accession>A0A2N3L485</accession>
<dbReference type="EMBL" id="NXGX01000006">
    <property type="protein sequence ID" value="PKR57611.1"/>
    <property type="molecule type" value="Genomic_DNA"/>
</dbReference>
<dbReference type="GO" id="GO:0005829">
    <property type="term" value="C:cytosol"/>
    <property type="evidence" value="ECO:0007669"/>
    <property type="project" value="TreeGrafter"/>
</dbReference>
<keyword evidence="1" id="KW-0540">Nuclease</keyword>
<evidence type="ECO:0000259" key="6">
    <source>
        <dbReference type="SMART" id="SM00507"/>
    </source>
</evidence>
<evidence type="ECO:0000256" key="4">
    <source>
        <dbReference type="ARBA" id="ARBA00040194"/>
    </source>
</evidence>
<evidence type="ECO:0000313" key="7">
    <source>
        <dbReference type="EMBL" id="PKR57611.1"/>
    </source>
</evidence>
<dbReference type="RefSeq" id="WP_101304016.1">
    <property type="nucleotide sequence ID" value="NZ_NXGX01000006.1"/>
</dbReference>
<dbReference type="GO" id="GO:0003676">
    <property type="term" value="F:nucleic acid binding"/>
    <property type="evidence" value="ECO:0007669"/>
    <property type="project" value="InterPro"/>
</dbReference>
<dbReference type="Pfam" id="PF01844">
    <property type="entry name" value="HNH"/>
    <property type="match status" value="1"/>
</dbReference>
<proteinExistence type="inferred from homology"/>
<evidence type="ECO:0000256" key="5">
    <source>
        <dbReference type="SAM" id="MobiDB-lite"/>
    </source>
</evidence>
<name>A0A2N3L485_9PROT</name>
<dbReference type="InterPro" id="IPR003615">
    <property type="entry name" value="HNH_nuc"/>
</dbReference>
<dbReference type="PANTHER" id="PTHR41286:SF1">
    <property type="entry name" value="HNH NUCLEASE YAJD-RELATED"/>
    <property type="match status" value="1"/>
</dbReference>
<organism evidence="7 8">
    <name type="scientific">Thalassospira lohafexi</name>
    <dbReference type="NCBI Taxonomy" id="744227"/>
    <lineage>
        <taxon>Bacteria</taxon>
        <taxon>Pseudomonadati</taxon>
        <taxon>Pseudomonadota</taxon>
        <taxon>Alphaproteobacteria</taxon>
        <taxon>Rhodospirillales</taxon>
        <taxon>Thalassospiraceae</taxon>
        <taxon>Thalassospira</taxon>
    </lineage>
</organism>
<keyword evidence="7" id="KW-0255">Endonuclease</keyword>
<feature type="domain" description="HNH nuclease" evidence="6">
    <location>
        <begin position="54"/>
        <end position="109"/>
    </location>
</feature>
<evidence type="ECO:0000256" key="1">
    <source>
        <dbReference type="ARBA" id="ARBA00022722"/>
    </source>
</evidence>
<evidence type="ECO:0000313" key="8">
    <source>
        <dbReference type="Proteomes" id="UP000233332"/>
    </source>
</evidence>
<dbReference type="GO" id="GO:0004519">
    <property type="term" value="F:endonuclease activity"/>
    <property type="evidence" value="ECO:0007669"/>
    <property type="project" value="UniProtKB-KW"/>
</dbReference>
<dbReference type="SMART" id="SM00507">
    <property type="entry name" value="HNHc"/>
    <property type="match status" value="1"/>
</dbReference>
<gene>
    <name evidence="7" type="ORF">COO92_16260</name>
</gene>
<reference evidence="7 8" key="1">
    <citation type="submission" date="2017-09" db="EMBL/GenBank/DDBJ databases">
        <title>Biodiversity and function of Thalassospira species in the particle-attached aromatic-hydrocarbon-degrading consortia from the surface seawater of the China South Sea.</title>
        <authorList>
            <person name="Dong C."/>
            <person name="Lai Q."/>
            <person name="Shao Z."/>
        </authorList>
    </citation>
    <scope>NUCLEOTIDE SEQUENCE [LARGE SCALE GENOMIC DNA]</scope>
    <source>
        <strain evidence="7 8">139Z-12</strain>
    </source>
</reference>
<dbReference type="GO" id="GO:0016787">
    <property type="term" value="F:hydrolase activity"/>
    <property type="evidence" value="ECO:0007669"/>
    <property type="project" value="UniProtKB-KW"/>
</dbReference>
<sequence>MPDLPRKPCALARCGRLSLSGERYCAAHKTEHRKQQDQKRGSASQRGYGSKWQKARDQFLKEHPLCCRCEAVGLVTAATVVDHIIPHKGDQKLFWRRSNWQSLCKTHHDQKTATEDGGFGRR</sequence>
<dbReference type="PANTHER" id="PTHR41286">
    <property type="entry name" value="HNH NUCLEASE YAJD-RELATED"/>
    <property type="match status" value="1"/>
</dbReference>
<keyword evidence="2" id="KW-0378">Hydrolase</keyword>
<dbReference type="CDD" id="cd00085">
    <property type="entry name" value="HNHc"/>
    <property type="match status" value="1"/>
</dbReference>
<dbReference type="InterPro" id="IPR002711">
    <property type="entry name" value="HNH"/>
</dbReference>
<comment type="similarity">
    <text evidence="3">Belongs to the HNH nuclease family.</text>
</comment>
<evidence type="ECO:0000256" key="3">
    <source>
        <dbReference type="ARBA" id="ARBA00038412"/>
    </source>
</evidence>
<evidence type="ECO:0000256" key="2">
    <source>
        <dbReference type="ARBA" id="ARBA00022801"/>
    </source>
</evidence>
<protein>
    <recommendedName>
        <fullName evidence="4">Putative HNH nuclease YajD</fullName>
    </recommendedName>
</protein>
<keyword evidence="8" id="KW-1185">Reference proteome</keyword>
<feature type="region of interest" description="Disordered" evidence="5">
    <location>
        <begin position="28"/>
        <end position="50"/>
    </location>
</feature>
<comment type="caution">
    <text evidence="7">The sequence shown here is derived from an EMBL/GenBank/DDBJ whole genome shotgun (WGS) entry which is preliminary data.</text>
</comment>